<dbReference type="Proteomes" id="UP000719766">
    <property type="component" value="Unassembled WGS sequence"/>
</dbReference>
<dbReference type="AlphaFoldDB" id="A0A9P7AMM9"/>
<feature type="domain" description="Glutathione S-transferase UstS-like C-terminal" evidence="1">
    <location>
        <begin position="1"/>
        <end position="47"/>
    </location>
</feature>
<dbReference type="OrthoDB" id="4951845at2759"/>
<comment type="caution">
    <text evidence="2">The sequence shown here is derived from an EMBL/GenBank/DDBJ whole genome shotgun (WGS) entry which is preliminary data.</text>
</comment>
<evidence type="ECO:0000313" key="2">
    <source>
        <dbReference type="EMBL" id="KAG1791856.1"/>
    </source>
</evidence>
<gene>
    <name evidence="2" type="ORF">HD556DRAFT_1383188</name>
</gene>
<dbReference type="Gene3D" id="1.20.1050.10">
    <property type="match status" value="1"/>
</dbReference>
<protein>
    <recommendedName>
        <fullName evidence="1">Glutathione S-transferase UstS-like C-terminal domain-containing protein</fullName>
    </recommendedName>
</protein>
<reference evidence="2" key="1">
    <citation type="journal article" date="2020" name="New Phytol.">
        <title>Comparative genomics reveals dynamic genome evolution in host specialist ectomycorrhizal fungi.</title>
        <authorList>
            <person name="Lofgren L.A."/>
            <person name="Nguyen N.H."/>
            <person name="Vilgalys R."/>
            <person name="Ruytinx J."/>
            <person name="Liao H.L."/>
            <person name="Branco S."/>
            <person name="Kuo A."/>
            <person name="LaButti K."/>
            <person name="Lipzen A."/>
            <person name="Andreopoulos W."/>
            <person name="Pangilinan J."/>
            <person name="Riley R."/>
            <person name="Hundley H."/>
            <person name="Na H."/>
            <person name="Barry K."/>
            <person name="Grigoriev I.V."/>
            <person name="Stajich J.E."/>
            <person name="Kennedy P.G."/>
        </authorList>
    </citation>
    <scope>NUCLEOTIDE SEQUENCE</scope>
    <source>
        <strain evidence="2">S12</strain>
    </source>
</reference>
<dbReference type="RefSeq" id="XP_041158594.1">
    <property type="nucleotide sequence ID" value="XM_041303300.1"/>
</dbReference>
<dbReference type="GeneID" id="64597064"/>
<name>A0A9P7AMM9_9AGAM</name>
<sequence>MGDTFSYADIIVASRLFWYKRVLKEDEWARISSWNGGGWAKVLDKIQQECHLA</sequence>
<dbReference type="InterPro" id="IPR054416">
    <property type="entry name" value="GST_UstS-like_C"/>
</dbReference>
<organism evidence="2 3">
    <name type="scientific">Suillus plorans</name>
    <dbReference type="NCBI Taxonomy" id="116603"/>
    <lineage>
        <taxon>Eukaryota</taxon>
        <taxon>Fungi</taxon>
        <taxon>Dikarya</taxon>
        <taxon>Basidiomycota</taxon>
        <taxon>Agaricomycotina</taxon>
        <taxon>Agaricomycetes</taxon>
        <taxon>Agaricomycetidae</taxon>
        <taxon>Boletales</taxon>
        <taxon>Suillineae</taxon>
        <taxon>Suillaceae</taxon>
        <taxon>Suillus</taxon>
    </lineage>
</organism>
<proteinExistence type="predicted"/>
<dbReference type="EMBL" id="JABBWE010000040">
    <property type="protein sequence ID" value="KAG1791856.1"/>
    <property type="molecule type" value="Genomic_DNA"/>
</dbReference>
<dbReference type="Pfam" id="PF22041">
    <property type="entry name" value="GST_C_7"/>
    <property type="match status" value="1"/>
</dbReference>
<accession>A0A9P7AMM9</accession>
<keyword evidence="3" id="KW-1185">Reference proteome</keyword>
<evidence type="ECO:0000313" key="3">
    <source>
        <dbReference type="Proteomes" id="UP000719766"/>
    </source>
</evidence>
<evidence type="ECO:0000259" key="1">
    <source>
        <dbReference type="Pfam" id="PF22041"/>
    </source>
</evidence>